<organism evidence="2 3">
    <name type="scientific">Streptomyces murinus</name>
    <dbReference type="NCBI Taxonomy" id="33900"/>
    <lineage>
        <taxon>Bacteria</taxon>
        <taxon>Bacillati</taxon>
        <taxon>Actinomycetota</taxon>
        <taxon>Actinomycetes</taxon>
        <taxon>Kitasatosporales</taxon>
        <taxon>Streptomycetaceae</taxon>
        <taxon>Streptomyces</taxon>
    </lineage>
</organism>
<gene>
    <name evidence="2" type="ORF">HDA42_006627</name>
</gene>
<evidence type="ECO:0000313" key="2">
    <source>
        <dbReference type="EMBL" id="MBA9057449.1"/>
    </source>
</evidence>
<evidence type="ECO:0000313" key="3">
    <source>
        <dbReference type="Proteomes" id="UP000577386"/>
    </source>
</evidence>
<name>A0A7W3RQF8_STRMR</name>
<protein>
    <submittedName>
        <fullName evidence="2">7-keto-8-aminopelargonate synthetase-like enzyme</fullName>
    </submittedName>
</protein>
<proteinExistence type="predicted"/>
<feature type="region of interest" description="Disordered" evidence="1">
    <location>
        <begin position="72"/>
        <end position="103"/>
    </location>
</feature>
<dbReference type="GeneID" id="93977905"/>
<dbReference type="RefSeq" id="WP_259408779.1">
    <property type="nucleotide sequence ID" value="NZ_BAAAHW010000028.1"/>
</dbReference>
<sequence length="103" mass="10911">MLQRRTTLALARAAESTGAALAAFGAAIHCLAILTDLLHQTPSPARARARNTALEQLVVRFGESRAHLANAAKRLRQAADARSAPTVPRPAPPSLATFPARPR</sequence>
<keyword evidence="3" id="KW-1185">Reference proteome</keyword>
<reference evidence="2 3" key="1">
    <citation type="submission" date="2020-08" db="EMBL/GenBank/DDBJ databases">
        <title>Sequencing the genomes of 1000 actinobacteria strains.</title>
        <authorList>
            <person name="Klenk H.-P."/>
        </authorList>
    </citation>
    <scope>NUCLEOTIDE SEQUENCE [LARGE SCALE GENOMIC DNA]</scope>
    <source>
        <strain evidence="2 3">DSM 41827</strain>
    </source>
</reference>
<comment type="caution">
    <text evidence="2">The sequence shown here is derived from an EMBL/GenBank/DDBJ whole genome shotgun (WGS) entry which is preliminary data.</text>
</comment>
<dbReference type="AlphaFoldDB" id="A0A7W3RQF8"/>
<dbReference type="Proteomes" id="UP000577386">
    <property type="component" value="Unassembled WGS sequence"/>
</dbReference>
<evidence type="ECO:0000256" key="1">
    <source>
        <dbReference type="SAM" id="MobiDB-lite"/>
    </source>
</evidence>
<accession>A0A7W3RQF8</accession>
<dbReference type="EMBL" id="JACJIJ010000002">
    <property type="protein sequence ID" value="MBA9057449.1"/>
    <property type="molecule type" value="Genomic_DNA"/>
</dbReference>